<dbReference type="HOGENOM" id="CLU_1660272_0_0_1"/>
<reference evidence="1 2" key="1">
    <citation type="submission" date="2014-04" db="EMBL/GenBank/DDBJ databases">
        <title>Evolutionary Origins and Diversification of the Mycorrhizal Mutualists.</title>
        <authorList>
            <consortium name="DOE Joint Genome Institute"/>
            <consortium name="Mycorrhizal Genomics Consortium"/>
            <person name="Kohler A."/>
            <person name="Kuo A."/>
            <person name="Nagy L.G."/>
            <person name="Floudas D."/>
            <person name="Copeland A."/>
            <person name="Barry K.W."/>
            <person name="Cichocki N."/>
            <person name="Veneault-Fourrey C."/>
            <person name="LaButti K."/>
            <person name="Lindquist E.A."/>
            <person name="Lipzen A."/>
            <person name="Lundell T."/>
            <person name="Morin E."/>
            <person name="Murat C."/>
            <person name="Riley R."/>
            <person name="Ohm R."/>
            <person name="Sun H."/>
            <person name="Tunlid A."/>
            <person name="Henrissat B."/>
            <person name="Grigoriev I.V."/>
            <person name="Hibbett D.S."/>
            <person name="Martin F."/>
        </authorList>
    </citation>
    <scope>NUCLEOTIDE SEQUENCE [LARGE SCALE GENOMIC DNA]</scope>
    <source>
        <strain evidence="1 2">Koide BX008</strain>
    </source>
</reference>
<accession>A0A0C2WJY7</accession>
<name>A0A0C2WJY7_AMAMK</name>
<evidence type="ECO:0000313" key="2">
    <source>
        <dbReference type="Proteomes" id="UP000054549"/>
    </source>
</evidence>
<evidence type="ECO:0000313" key="1">
    <source>
        <dbReference type="EMBL" id="KIL61887.1"/>
    </source>
</evidence>
<proteinExistence type="predicted"/>
<organism evidence="1 2">
    <name type="scientific">Amanita muscaria (strain Koide BX008)</name>
    <dbReference type="NCBI Taxonomy" id="946122"/>
    <lineage>
        <taxon>Eukaryota</taxon>
        <taxon>Fungi</taxon>
        <taxon>Dikarya</taxon>
        <taxon>Basidiomycota</taxon>
        <taxon>Agaricomycotina</taxon>
        <taxon>Agaricomycetes</taxon>
        <taxon>Agaricomycetidae</taxon>
        <taxon>Agaricales</taxon>
        <taxon>Pluteineae</taxon>
        <taxon>Amanitaceae</taxon>
        <taxon>Amanita</taxon>
    </lineage>
</organism>
<keyword evidence="2" id="KW-1185">Reference proteome</keyword>
<sequence>MVSHDSNSTSPSLMLLRAHLSDSSMGLTIPSANVSESTSFEIVFFRLLWIASFSWLTSQSCPMVTGKTIDSPSMRQFNRREPSWLGTGVPSIVVRAESKVEGATWVFRRCEGVRRGALDVRLRGCVLYMTERIIYHEESAPIFSPLSGPDELPPFFSIY</sequence>
<protein>
    <submittedName>
        <fullName evidence="1">Uncharacterized protein</fullName>
    </submittedName>
</protein>
<dbReference type="InParanoid" id="A0A0C2WJY7"/>
<dbReference type="AlphaFoldDB" id="A0A0C2WJY7"/>
<gene>
    <name evidence="1" type="ORF">M378DRAFT_812865</name>
</gene>
<dbReference type="EMBL" id="KN818278">
    <property type="protein sequence ID" value="KIL61887.1"/>
    <property type="molecule type" value="Genomic_DNA"/>
</dbReference>
<dbReference type="Proteomes" id="UP000054549">
    <property type="component" value="Unassembled WGS sequence"/>
</dbReference>